<comment type="cofactor">
    <cofactor evidence="1">
        <name>Mg(2+)</name>
        <dbReference type="ChEBI" id="CHEBI:18420"/>
    </cofactor>
</comment>
<dbReference type="InterPro" id="IPR006357">
    <property type="entry name" value="HAD-SF_hydro_IIA"/>
</dbReference>
<evidence type="ECO:0000256" key="6">
    <source>
        <dbReference type="ARBA" id="ARBA00022490"/>
    </source>
</evidence>
<dbReference type="Proteomes" id="UP000494040">
    <property type="component" value="Unassembled WGS sequence"/>
</dbReference>
<name>A0A8I6RCT3_CIMLE</name>
<dbReference type="NCBIfam" id="TIGR01460">
    <property type="entry name" value="HAD-SF-IIA"/>
    <property type="match status" value="1"/>
</dbReference>
<accession>A0A8I6RCT3</accession>
<dbReference type="CDD" id="cd07509">
    <property type="entry name" value="HAD_PPase"/>
    <property type="match status" value="1"/>
</dbReference>
<dbReference type="RefSeq" id="XP_014242284.1">
    <property type="nucleotide sequence ID" value="XM_014386798.2"/>
</dbReference>
<dbReference type="PANTHER" id="PTHR19288">
    <property type="entry name" value="4-NITROPHENYLPHOSPHATASE-RELATED"/>
    <property type="match status" value="1"/>
</dbReference>
<evidence type="ECO:0000313" key="15">
    <source>
        <dbReference type="Proteomes" id="UP000494040"/>
    </source>
</evidence>
<dbReference type="GO" id="GO:0005829">
    <property type="term" value="C:cytosol"/>
    <property type="evidence" value="ECO:0007669"/>
    <property type="project" value="TreeGrafter"/>
</dbReference>
<dbReference type="OMA" id="EEHIFMP"/>
<dbReference type="KEGG" id="clec:106662600"/>
<organism evidence="14 15">
    <name type="scientific">Cimex lectularius</name>
    <name type="common">Bed bug</name>
    <name type="synonym">Acanthia lectularia</name>
    <dbReference type="NCBI Taxonomy" id="79782"/>
    <lineage>
        <taxon>Eukaryota</taxon>
        <taxon>Metazoa</taxon>
        <taxon>Ecdysozoa</taxon>
        <taxon>Arthropoda</taxon>
        <taxon>Hexapoda</taxon>
        <taxon>Insecta</taxon>
        <taxon>Pterygota</taxon>
        <taxon>Neoptera</taxon>
        <taxon>Paraneoptera</taxon>
        <taxon>Hemiptera</taxon>
        <taxon>Heteroptera</taxon>
        <taxon>Panheteroptera</taxon>
        <taxon>Cimicomorpha</taxon>
        <taxon>Cimicidae</taxon>
        <taxon>Cimex</taxon>
    </lineage>
</organism>
<dbReference type="GO" id="GO:0004427">
    <property type="term" value="F:inorganic diphosphate phosphatase activity"/>
    <property type="evidence" value="ECO:0007669"/>
    <property type="project" value="UniProtKB-EC"/>
</dbReference>
<dbReference type="SUPFAM" id="SSF56784">
    <property type="entry name" value="HAD-like"/>
    <property type="match status" value="1"/>
</dbReference>
<dbReference type="PANTHER" id="PTHR19288:SF44">
    <property type="entry name" value="PHOSPHOLYSINE PHOSPHOHISTIDINE INORGANIC PYROPHOSPHATE PHOSPHATASE"/>
    <property type="match status" value="1"/>
</dbReference>
<keyword evidence="15" id="KW-1185">Reference proteome</keyword>
<keyword evidence="9" id="KW-0460">Magnesium</keyword>
<reference evidence="14" key="1">
    <citation type="submission" date="2022-01" db="UniProtKB">
        <authorList>
            <consortium name="EnsemblMetazoa"/>
        </authorList>
    </citation>
    <scope>IDENTIFICATION</scope>
</reference>
<evidence type="ECO:0000256" key="8">
    <source>
        <dbReference type="ARBA" id="ARBA00022801"/>
    </source>
</evidence>
<protein>
    <recommendedName>
        <fullName evidence="12">Phospholysine phosphohistidine inorganic pyrophosphate phosphatase</fullName>
        <ecNumber evidence="5">3.6.1.1</ecNumber>
    </recommendedName>
</protein>
<keyword evidence="6" id="KW-0963">Cytoplasm</keyword>
<dbReference type="EnsemblMetazoa" id="XM_014386798.2">
    <property type="protein sequence ID" value="XP_014242284.1"/>
    <property type="gene ID" value="LOC106662600"/>
</dbReference>
<evidence type="ECO:0000256" key="10">
    <source>
        <dbReference type="ARBA" id="ARBA00023242"/>
    </source>
</evidence>
<dbReference type="InterPro" id="IPR036412">
    <property type="entry name" value="HAD-like_sf"/>
</dbReference>
<sequence>MATHSNLPSQNQLQQNLQHHIQQYQNLKQPTQIHQQQTPNHYQVIHRRGLHGPIKGILLDISGVLKDGDIPIRGSVEAVKRLQKSSLRYRVVTNETLKPKKTIHDTLNLLGYEINEQHMFSPVPAMLEILRKEELRPHLLVHPRMIEEFQGIDVENPNCAVIGDAEEFFTYESLNECFRKLIAMDNPSLFSLGIGKYYLDDDGLALDVGSFTKGIEYATGVTARIVGKPSAEFFLSAVRDMKLEPSEVVMIGDDIENDVGGAQKCGIRGVLVRTGKFRKSDERHIVKPDAIFNNLLEAVTVILEKCQFNSNFGRA</sequence>
<dbReference type="InterPro" id="IPR023214">
    <property type="entry name" value="HAD_sf"/>
</dbReference>
<evidence type="ECO:0000256" key="13">
    <source>
        <dbReference type="ARBA" id="ARBA00047820"/>
    </source>
</evidence>
<evidence type="ECO:0000256" key="11">
    <source>
        <dbReference type="ARBA" id="ARBA00037258"/>
    </source>
</evidence>
<dbReference type="NCBIfam" id="TIGR01458">
    <property type="entry name" value="HAD-SF-IIA-hyp3"/>
    <property type="match status" value="1"/>
</dbReference>
<evidence type="ECO:0000256" key="9">
    <source>
        <dbReference type="ARBA" id="ARBA00022842"/>
    </source>
</evidence>
<dbReference type="FunFam" id="3.40.50.1000:FF:000051">
    <property type="entry name" value="Phospholysine phosphohistidine inorganic pyrophosphate phosphatase"/>
    <property type="match status" value="1"/>
</dbReference>
<dbReference type="Gene3D" id="3.40.50.1000">
    <property type="entry name" value="HAD superfamily/HAD-like"/>
    <property type="match status" value="2"/>
</dbReference>
<comment type="similarity">
    <text evidence="4">Belongs to the HAD-like hydrolase superfamily.</text>
</comment>
<comment type="subcellular location">
    <subcellularLocation>
        <location evidence="3">Cytoplasm</location>
    </subcellularLocation>
    <subcellularLocation>
        <location evidence="2">Nucleus</location>
    </subcellularLocation>
</comment>
<dbReference type="EC" id="3.6.1.1" evidence="5"/>
<dbReference type="InterPro" id="IPR006355">
    <property type="entry name" value="LHPP/HDHD2"/>
</dbReference>
<dbReference type="AlphaFoldDB" id="A0A8I6RCT3"/>
<evidence type="ECO:0000256" key="3">
    <source>
        <dbReference type="ARBA" id="ARBA00004496"/>
    </source>
</evidence>
<evidence type="ECO:0000256" key="7">
    <source>
        <dbReference type="ARBA" id="ARBA00022723"/>
    </source>
</evidence>
<comment type="catalytic activity">
    <reaction evidence="13">
        <text>diphosphate + H2O = 2 phosphate + H(+)</text>
        <dbReference type="Rhea" id="RHEA:24576"/>
        <dbReference type="ChEBI" id="CHEBI:15377"/>
        <dbReference type="ChEBI" id="CHEBI:15378"/>
        <dbReference type="ChEBI" id="CHEBI:33019"/>
        <dbReference type="ChEBI" id="CHEBI:43474"/>
        <dbReference type="EC" id="3.6.1.1"/>
    </reaction>
</comment>
<evidence type="ECO:0000256" key="4">
    <source>
        <dbReference type="ARBA" id="ARBA00007958"/>
    </source>
</evidence>
<evidence type="ECO:0000313" key="14">
    <source>
        <dbReference type="EnsemblMetazoa" id="XP_014242284.1"/>
    </source>
</evidence>
<evidence type="ECO:0000256" key="1">
    <source>
        <dbReference type="ARBA" id="ARBA00001946"/>
    </source>
</evidence>
<evidence type="ECO:0000256" key="5">
    <source>
        <dbReference type="ARBA" id="ARBA00012146"/>
    </source>
</evidence>
<proteinExistence type="inferred from homology"/>
<dbReference type="Pfam" id="PF13242">
    <property type="entry name" value="Hydrolase_like"/>
    <property type="match status" value="1"/>
</dbReference>
<evidence type="ECO:0000256" key="12">
    <source>
        <dbReference type="ARBA" id="ARBA00039357"/>
    </source>
</evidence>
<keyword evidence="8" id="KW-0378">Hydrolase</keyword>
<dbReference type="GO" id="GO:0016791">
    <property type="term" value="F:phosphatase activity"/>
    <property type="evidence" value="ECO:0007669"/>
    <property type="project" value="InterPro"/>
</dbReference>
<dbReference type="OrthoDB" id="426235at2759"/>
<dbReference type="GeneID" id="106662600"/>
<keyword evidence="10" id="KW-0539">Nucleus</keyword>
<evidence type="ECO:0000256" key="2">
    <source>
        <dbReference type="ARBA" id="ARBA00004123"/>
    </source>
</evidence>
<dbReference type="Pfam" id="PF13344">
    <property type="entry name" value="Hydrolase_6"/>
    <property type="match status" value="1"/>
</dbReference>
<dbReference type="GO" id="GO:0046872">
    <property type="term" value="F:metal ion binding"/>
    <property type="evidence" value="ECO:0007669"/>
    <property type="project" value="UniProtKB-KW"/>
</dbReference>
<comment type="function">
    <text evidence="11">Phosphatase that hydrolyzes imidodiphosphate, 3-phosphohistidine and 6-phospholysine. Has broad substrate specificity and can also hydrolyze inorganic diphosphate, but with lower efficiency.</text>
</comment>
<keyword evidence="7" id="KW-0479">Metal-binding</keyword>
<dbReference type="GO" id="GO:0005634">
    <property type="term" value="C:nucleus"/>
    <property type="evidence" value="ECO:0007669"/>
    <property type="project" value="UniProtKB-SubCell"/>
</dbReference>